<dbReference type="InterPro" id="IPR051532">
    <property type="entry name" value="Ester_Hydrolysis_Enzymes"/>
</dbReference>
<protein>
    <submittedName>
        <fullName evidence="3">SGNH/GDSL hydrolase family protein</fullName>
    </submittedName>
</protein>
<dbReference type="RefSeq" id="WP_206290986.1">
    <property type="nucleotide sequence ID" value="NZ_CP063458.1"/>
</dbReference>
<evidence type="ECO:0000256" key="1">
    <source>
        <dbReference type="SAM" id="SignalP"/>
    </source>
</evidence>
<feature type="domain" description="SGNH hydrolase-type esterase" evidence="2">
    <location>
        <begin position="33"/>
        <end position="235"/>
    </location>
</feature>
<gene>
    <name evidence="3" type="ORF">IPV69_17350</name>
</gene>
<dbReference type="KEGG" id="hbs:IPV69_17350"/>
<reference evidence="3 4" key="1">
    <citation type="submission" date="2020-10" db="EMBL/GenBank/DDBJ databases">
        <title>Wide distribution of Phycisphaera-like planctomycetes from WD2101 soil group in peatlands and genome analysis of the first cultivated representative.</title>
        <authorList>
            <person name="Dedysh S.N."/>
            <person name="Beletsky A.V."/>
            <person name="Ivanova A."/>
            <person name="Kulichevskaya I.S."/>
            <person name="Suzina N.E."/>
            <person name="Philippov D.A."/>
            <person name="Rakitin A.L."/>
            <person name="Mardanov A.V."/>
            <person name="Ravin N.V."/>
        </authorList>
    </citation>
    <scope>NUCLEOTIDE SEQUENCE [LARGE SCALE GENOMIC DNA]</scope>
    <source>
        <strain evidence="3 4">M1803</strain>
    </source>
</reference>
<feature type="signal peptide" evidence="1">
    <location>
        <begin position="1"/>
        <end position="21"/>
    </location>
</feature>
<evidence type="ECO:0000259" key="2">
    <source>
        <dbReference type="Pfam" id="PF13472"/>
    </source>
</evidence>
<proteinExistence type="predicted"/>
<accession>A0A7M2WRH2</accession>
<dbReference type="SUPFAM" id="SSF52266">
    <property type="entry name" value="SGNH hydrolase"/>
    <property type="match status" value="1"/>
</dbReference>
<dbReference type="GO" id="GO:0004622">
    <property type="term" value="F:phosphatidylcholine lysophospholipase activity"/>
    <property type="evidence" value="ECO:0007669"/>
    <property type="project" value="TreeGrafter"/>
</dbReference>
<dbReference type="Pfam" id="PF13472">
    <property type="entry name" value="Lipase_GDSL_2"/>
    <property type="match status" value="1"/>
</dbReference>
<keyword evidence="4" id="KW-1185">Reference proteome</keyword>
<dbReference type="PANTHER" id="PTHR30383:SF5">
    <property type="entry name" value="SGNH HYDROLASE-TYPE ESTERASE DOMAIN-CONTAINING PROTEIN"/>
    <property type="match status" value="1"/>
</dbReference>
<keyword evidence="1" id="KW-0732">Signal</keyword>
<organism evidence="3 4">
    <name type="scientific">Humisphaera borealis</name>
    <dbReference type="NCBI Taxonomy" id="2807512"/>
    <lineage>
        <taxon>Bacteria</taxon>
        <taxon>Pseudomonadati</taxon>
        <taxon>Planctomycetota</taxon>
        <taxon>Phycisphaerae</taxon>
        <taxon>Tepidisphaerales</taxon>
        <taxon>Tepidisphaeraceae</taxon>
        <taxon>Humisphaera</taxon>
    </lineage>
</organism>
<dbReference type="AlphaFoldDB" id="A0A7M2WRH2"/>
<name>A0A7M2WRH2_9BACT</name>
<evidence type="ECO:0000313" key="3">
    <source>
        <dbReference type="EMBL" id="QOV88023.1"/>
    </source>
</evidence>
<feature type="chain" id="PRO_5034571354" evidence="1">
    <location>
        <begin position="22"/>
        <end position="319"/>
    </location>
</feature>
<dbReference type="InterPro" id="IPR013830">
    <property type="entry name" value="SGNH_hydro"/>
</dbReference>
<dbReference type="CDD" id="cd01834">
    <property type="entry name" value="SGNH_hydrolase_like_2"/>
    <property type="match status" value="1"/>
</dbReference>
<dbReference type="PANTHER" id="PTHR30383">
    <property type="entry name" value="THIOESTERASE 1/PROTEASE 1/LYSOPHOSPHOLIPASE L1"/>
    <property type="match status" value="1"/>
</dbReference>
<dbReference type="InterPro" id="IPR036514">
    <property type="entry name" value="SGNH_hydro_sf"/>
</dbReference>
<keyword evidence="3" id="KW-0378">Hydrolase</keyword>
<sequence>MRHLASLIALALILLVAPLHAAETLGDAKRVLFLGDSITYGGNYVDAVETALRLKYPDRKIEYINCGLPSETVSGLSEAGHAGGKFPRPDLHERLDRVLAKTKPDLIFACYGMNDGIYMPLAPDRLAAFQNGMKKLREKAAAIGARVVHVTPPVFDPMPIAGKVVPKDQATEGKMYAGYDEVLAAYGDWLLSQRSAGWEVIDLHGPMTKAIADGRTKDPKFKFSGDGIHPNADGHLVMAKAILAGLTPPVEIDTKTYGDPGDPKSKFSQVEKLVRERGRILLDAYLTDAGHKRPMKAGLPMPEALAKAAEIEKKIQAAK</sequence>
<dbReference type="Proteomes" id="UP000593765">
    <property type="component" value="Chromosome"/>
</dbReference>
<evidence type="ECO:0000313" key="4">
    <source>
        <dbReference type="Proteomes" id="UP000593765"/>
    </source>
</evidence>
<dbReference type="Gene3D" id="3.40.50.1110">
    <property type="entry name" value="SGNH hydrolase"/>
    <property type="match status" value="1"/>
</dbReference>
<dbReference type="EMBL" id="CP063458">
    <property type="protein sequence ID" value="QOV88023.1"/>
    <property type="molecule type" value="Genomic_DNA"/>
</dbReference>